<keyword evidence="2" id="KW-1185">Reference proteome</keyword>
<dbReference type="InterPro" id="IPR011990">
    <property type="entry name" value="TPR-like_helical_dom_sf"/>
</dbReference>
<dbReference type="Gene3D" id="1.25.40.10">
    <property type="entry name" value="Tetratricopeptide repeat domain"/>
    <property type="match status" value="1"/>
</dbReference>
<organism evidence="1 2">
    <name type="scientific">Acetobacter sacchari</name>
    <dbReference type="NCBI Taxonomy" id="2661687"/>
    <lineage>
        <taxon>Bacteria</taxon>
        <taxon>Pseudomonadati</taxon>
        <taxon>Pseudomonadota</taxon>
        <taxon>Alphaproteobacteria</taxon>
        <taxon>Acetobacterales</taxon>
        <taxon>Acetobacteraceae</taxon>
        <taxon>Acetobacter</taxon>
    </lineage>
</organism>
<dbReference type="RefSeq" id="WP_207879896.1">
    <property type="nucleotide sequence ID" value="NZ_JAFVMF010000004.1"/>
</dbReference>
<sequence>MSVEVRSKEERFTVAYEALTNGDYDEACEGFRSLVEDYPDDGGIWWQFLSTLRRIRCFDEADAYNEKCLTLFPNDPGFVLEWTRSFDARATWDVAIARRSQMLKLYDPASDERFIPLVTEQFLPLIEMGRYDDLTLLLDYNWNLLKNRIDCVAAVYYALDALGDYERESLYLDGIVDLLDDPSGVSGDINVSNLRSVAQAAVWNRRWLKGISGDGRDIRVLSLGQSCLPFTVSNRWGLTLFPGDHAKITPFDLGAFGRNTAASAVSSDFSEFLDVNTYYEAMTPFGAPQMHHRPSGVHFGHERGRTIIGDDKSNFHSLMKMKIEAFRFALNNERCILVFGIVGPCEIEKFVEEIYPIIRDKNHRIVMLNLTRESLVCPVRSNVSYTHIPMPRDYSWNGLSDFSSDRGIVFEGKIINAIKKDIEKISHV</sequence>
<proteinExistence type="predicted"/>
<protein>
    <submittedName>
        <fullName evidence="1">Tetratricopeptide repeat protein</fullName>
    </submittedName>
</protein>
<reference evidence="1 2" key="1">
    <citation type="submission" date="2021-03" db="EMBL/GenBank/DDBJ databases">
        <title>The complete genome sequence of Acetobacter sacchari TBRC 11175.</title>
        <authorList>
            <person name="Charoenyingcharoen P."/>
            <person name="Yukphan P."/>
        </authorList>
    </citation>
    <scope>NUCLEOTIDE SEQUENCE [LARGE SCALE GENOMIC DNA]</scope>
    <source>
        <strain evidence="1 2">TBRC 11175</strain>
    </source>
</reference>
<gene>
    <name evidence="1" type="ORF">J2D73_04790</name>
</gene>
<dbReference type="EMBL" id="JAFVMF010000004">
    <property type="protein sequence ID" value="MBO1359113.1"/>
    <property type="molecule type" value="Genomic_DNA"/>
</dbReference>
<accession>A0ABS3LT72</accession>
<comment type="caution">
    <text evidence="1">The sequence shown here is derived from an EMBL/GenBank/DDBJ whole genome shotgun (WGS) entry which is preliminary data.</text>
</comment>
<dbReference type="Proteomes" id="UP000664771">
    <property type="component" value="Unassembled WGS sequence"/>
</dbReference>
<name>A0ABS3LT72_9PROT</name>
<dbReference type="SUPFAM" id="SSF48452">
    <property type="entry name" value="TPR-like"/>
    <property type="match status" value="1"/>
</dbReference>
<evidence type="ECO:0000313" key="2">
    <source>
        <dbReference type="Proteomes" id="UP000664771"/>
    </source>
</evidence>
<evidence type="ECO:0000313" key="1">
    <source>
        <dbReference type="EMBL" id="MBO1359113.1"/>
    </source>
</evidence>